<dbReference type="SUPFAM" id="SSF51445">
    <property type="entry name" value="(Trans)glycosidases"/>
    <property type="match status" value="1"/>
</dbReference>
<dbReference type="InterPro" id="IPR017853">
    <property type="entry name" value="GH"/>
</dbReference>
<reference evidence="6 7" key="1">
    <citation type="submission" date="2023-10" db="EMBL/GenBank/DDBJ databases">
        <title>Chromosome-scale genome assembly provides insights into flower coloration mechanisms of Canna indica.</title>
        <authorList>
            <person name="Li C."/>
        </authorList>
    </citation>
    <scope>NUCLEOTIDE SEQUENCE [LARGE SCALE GENOMIC DNA]</scope>
    <source>
        <tissue evidence="6">Flower</tissue>
    </source>
</reference>
<evidence type="ECO:0000256" key="2">
    <source>
        <dbReference type="ARBA" id="ARBA00022801"/>
    </source>
</evidence>
<organism evidence="6 7">
    <name type="scientific">Canna indica</name>
    <name type="common">Indian-shot</name>
    <dbReference type="NCBI Taxonomy" id="4628"/>
    <lineage>
        <taxon>Eukaryota</taxon>
        <taxon>Viridiplantae</taxon>
        <taxon>Streptophyta</taxon>
        <taxon>Embryophyta</taxon>
        <taxon>Tracheophyta</taxon>
        <taxon>Spermatophyta</taxon>
        <taxon>Magnoliopsida</taxon>
        <taxon>Liliopsida</taxon>
        <taxon>Zingiberales</taxon>
        <taxon>Cannaceae</taxon>
        <taxon>Canna</taxon>
    </lineage>
</organism>
<gene>
    <name evidence="6" type="ORF">Cni_G22737</name>
</gene>
<evidence type="ECO:0000256" key="1">
    <source>
        <dbReference type="ARBA" id="ARBA00008773"/>
    </source>
</evidence>
<dbReference type="GO" id="GO:0005975">
    <property type="term" value="P:carbohydrate metabolic process"/>
    <property type="evidence" value="ECO:0007669"/>
    <property type="project" value="InterPro"/>
</dbReference>
<dbReference type="Proteomes" id="UP001327560">
    <property type="component" value="Chromosome 7"/>
</dbReference>
<name>A0AAQ3KUQ3_9LILI</name>
<keyword evidence="2 5" id="KW-0378">Hydrolase</keyword>
<dbReference type="EMBL" id="CP136896">
    <property type="protein sequence ID" value="WOL13957.1"/>
    <property type="molecule type" value="Genomic_DNA"/>
</dbReference>
<keyword evidence="3 5" id="KW-0326">Glycosidase</keyword>
<evidence type="ECO:0000256" key="5">
    <source>
        <dbReference type="RuleBase" id="RU004336"/>
    </source>
</evidence>
<dbReference type="PROSITE" id="PS00587">
    <property type="entry name" value="GLYCOSYL_HYDROL_F17"/>
    <property type="match status" value="1"/>
</dbReference>
<comment type="similarity">
    <text evidence="1 4">Belongs to the glycosyl hydrolase 17 family.</text>
</comment>
<accession>A0AAQ3KUQ3</accession>
<dbReference type="Gene3D" id="3.20.20.80">
    <property type="entry name" value="Glycosidases"/>
    <property type="match status" value="2"/>
</dbReference>
<dbReference type="InterPro" id="IPR044965">
    <property type="entry name" value="Glyco_hydro_17_plant"/>
</dbReference>
<dbReference type="Pfam" id="PF00332">
    <property type="entry name" value="Glyco_hydro_17"/>
    <property type="match status" value="2"/>
</dbReference>
<dbReference type="InterPro" id="IPR000490">
    <property type="entry name" value="Glyco_hydro_17"/>
</dbReference>
<proteinExistence type="inferred from homology"/>
<evidence type="ECO:0000256" key="3">
    <source>
        <dbReference type="ARBA" id="ARBA00023295"/>
    </source>
</evidence>
<dbReference type="PANTHER" id="PTHR32227">
    <property type="entry name" value="GLUCAN ENDO-1,3-BETA-GLUCOSIDASE BG1-RELATED-RELATED"/>
    <property type="match status" value="1"/>
</dbReference>
<protein>
    <submittedName>
        <fullName evidence="6">Glucan endo-1,3-beta-glucosidase, basic vacuolar isoform-like protein</fullName>
    </submittedName>
</protein>
<evidence type="ECO:0000313" key="6">
    <source>
        <dbReference type="EMBL" id="WOL13957.1"/>
    </source>
</evidence>
<dbReference type="AlphaFoldDB" id="A0AAQ3KUQ3"/>
<evidence type="ECO:0000313" key="7">
    <source>
        <dbReference type="Proteomes" id="UP001327560"/>
    </source>
</evidence>
<sequence length="142" mass="15462">MRSRHEQERQLVIHNPTSLASDPSVASSWVQNNVAAFWPGVSFRYITVGNEVVPGSLAHYASNLGQISLPYALFTTPGVVIQDGQFGYQNLFDAITDAVYAELDKAGGANVAIVVSESGWPSASTENAQTYNQNLIRHFSFN</sequence>
<evidence type="ECO:0000256" key="4">
    <source>
        <dbReference type="RuleBase" id="RU004335"/>
    </source>
</evidence>
<dbReference type="GO" id="GO:0004553">
    <property type="term" value="F:hydrolase activity, hydrolyzing O-glycosyl compounds"/>
    <property type="evidence" value="ECO:0007669"/>
    <property type="project" value="InterPro"/>
</dbReference>
<keyword evidence="7" id="KW-1185">Reference proteome</keyword>